<sequence>MENSNNIQIALEIMMKAHKNQLDNAGNPYILHPIAVMIRLENEGNYPHTAGPGSSWMECARITALWHDIAEDTPWSIEKLMNEAHLDLPEESLHDIETSLRLLTHLPDVPYMDYINNIIAHAPECNGIPLYIKKADLEHNTLPSRLDFMKPEEKERRFNKYNPAIKLITETIEEFEKSF</sequence>
<dbReference type="EMBL" id="CP133592">
    <property type="protein sequence ID" value="WMW24778.1"/>
    <property type="molecule type" value="Genomic_DNA"/>
</dbReference>
<proteinExistence type="predicted"/>
<dbReference type="RefSeq" id="WP_309310585.1">
    <property type="nucleotide sequence ID" value="NZ_CP133592.1"/>
</dbReference>
<protein>
    <recommendedName>
        <fullName evidence="3">HD domain-containing protein</fullName>
    </recommendedName>
</protein>
<name>A0AA51YLQ6_9EURY</name>
<gene>
    <name evidence="1" type="ORF">RE474_11945</name>
</gene>
<accession>A0AA51YLQ6</accession>
<evidence type="ECO:0000313" key="2">
    <source>
        <dbReference type="Proteomes" id="UP001182908"/>
    </source>
</evidence>
<dbReference type="SUPFAM" id="SSF109604">
    <property type="entry name" value="HD-domain/PDEase-like"/>
    <property type="match status" value="1"/>
</dbReference>
<dbReference type="Proteomes" id="UP001182908">
    <property type="component" value="Chromosome"/>
</dbReference>
<dbReference type="GeneID" id="84233440"/>
<reference evidence="1 2" key="1">
    <citation type="submission" date="2023-08" db="EMBL/GenBank/DDBJ databases">
        <title>Methanolobus mangrovi sp. nov. and Methanolobus sediminis sp. nov, two novel methylotrophic methanogens isolated from mangrove sediments in China.</title>
        <authorList>
            <person name="Zhou J."/>
        </authorList>
    </citation>
    <scope>NUCLEOTIDE SEQUENCE [LARGE SCALE GENOMIC DNA]</scope>
    <source>
        <strain evidence="1 2">FTZ6</strain>
    </source>
</reference>
<dbReference type="AlphaFoldDB" id="A0AA51YLQ6"/>
<dbReference type="KEGG" id="mseb:RE474_11945"/>
<evidence type="ECO:0000313" key="1">
    <source>
        <dbReference type="EMBL" id="WMW24778.1"/>
    </source>
</evidence>
<keyword evidence="2" id="KW-1185">Reference proteome</keyword>
<dbReference type="Gene3D" id="1.10.3210.10">
    <property type="entry name" value="Hypothetical protein af1432"/>
    <property type="match status" value="1"/>
</dbReference>
<organism evidence="1 2">
    <name type="scientific">Methanolobus sediminis</name>
    <dbReference type="NCBI Taxonomy" id="3072978"/>
    <lineage>
        <taxon>Archaea</taxon>
        <taxon>Methanobacteriati</taxon>
        <taxon>Methanobacteriota</taxon>
        <taxon>Stenosarchaea group</taxon>
        <taxon>Methanomicrobia</taxon>
        <taxon>Methanosarcinales</taxon>
        <taxon>Methanosarcinaceae</taxon>
        <taxon>Methanolobus</taxon>
    </lineage>
</organism>
<evidence type="ECO:0008006" key="3">
    <source>
        <dbReference type="Google" id="ProtNLM"/>
    </source>
</evidence>